<evidence type="ECO:0000313" key="14">
    <source>
        <dbReference type="Proteomes" id="UP000825935"/>
    </source>
</evidence>
<keyword evidence="6" id="KW-0479">Metal-binding</keyword>
<protein>
    <recommendedName>
        <fullName evidence="12">Cytochrome b561 domain-containing protein</fullName>
    </recommendedName>
</protein>
<dbReference type="Proteomes" id="UP000825935">
    <property type="component" value="Chromosome 22"/>
</dbReference>
<dbReference type="InterPro" id="IPR045150">
    <property type="entry name" value="CYB561D1/2"/>
</dbReference>
<evidence type="ECO:0000256" key="10">
    <source>
        <dbReference type="ARBA" id="ARBA00023136"/>
    </source>
</evidence>
<feature type="transmembrane region" description="Helical" evidence="11">
    <location>
        <begin position="54"/>
        <end position="76"/>
    </location>
</feature>
<comment type="cofactor">
    <cofactor evidence="1">
        <name>heme b</name>
        <dbReference type="ChEBI" id="CHEBI:60344"/>
    </cofactor>
</comment>
<evidence type="ECO:0000256" key="9">
    <source>
        <dbReference type="ARBA" id="ARBA00023004"/>
    </source>
</evidence>
<keyword evidence="4" id="KW-0349">Heme</keyword>
<gene>
    <name evidence="13" type="ORF">KP509_22G006800</name>
</gene>
<evidence type="ECO:0000313" key="13">
    <source>
        <dbReference type="EMBL" id="KAH7306328.1"/>
    </source>
</evidence>
<dbReference type="OrthoDB" id="19261at2759"/>
<sequence>MASGSSHFAVHGWLMYLSFGLLLPIGIFCVRYMQYIQNSEGSANRIEHLRKAHMWIEITGVMIMTLGVLSSLVSLGAGSAHTHQRLGYVLWILTWLQFLASLVVSQPPV</sequence>
<dbReference type="Gene3D" id="1.20.120.1770">
    <property type="match status" value="1"/>
</dbReference>
<comment type="subcellular location">
    <subcellularLocation>
        <location evidence="2">Membrane</location>
        <topology evidence="2">Multi-pass membrane protein</topology>
    </subcellularLocation>
</comment>
<evidence type="ECO:0000256" key="2">
    <source>
        <dbReference type="ARBA" id="ARBA00004141"/>
    </source>
</evidence>
<dbReference type="GO" id="GO:0046872">
    <property type="term" value="F:metal ion binding"/>
    <property type="evidence" value="ECO:0007669"/>
    <property type="project" value="UniProtKB-KW"/>
</dbReference>
<dbReference type="PANTHER" id="PTHR15422:SF24">
    <property type="entry name" value="DOMON RELATED DOMAIN-CONTAINING PROTEIN"/>
    <property type="match status" value="1"/>
</dbReference>
<evidence type="ECO:0000256" key="3">
    <source>
        <dbReference type="ARBA" id="ARBA00022448"/>
    </source>
</evidence>
<dbReference type="InterPro" id="IPR006593">
    <property type="entry name" value="Cyt_b561/ferric_Rdtase_TM"/>
</dbReference>
<keyword evidence="3" id="KW-0813">Transport</keyword>
<evidence type="ECO:0000256" key="5">
    <source>
        <dbReference type="ARBA" id="ARBA00022692"/>
    </source>
</evidence>
<dbReference type="GO" id="GO:0140575">
    <property type="term" value="F:transmembrane monodehydroascorbate reductase activity"/>
    <property type="evidence" value="ECO:0007669"/>
    <property type="project" value="InterPro"/>
</dbReference>
<evidence type="ECO:0000256" key="1">
    <source>
        <dbReference type="ARBA" id="ARBA00001970"/>
    </source>
</evidence>
<dbReference type="GO" id="GO:0016020">
    <property type="term" value="C:membrane"/>
    <property type="evidence" value="ECO:0007669"/>
    <property type="project" value="UniProtKB-SubCell"/>
</dbReference>
<evidence type="ECO:0000256" key="6">
    <source>
        <dbReference type="ARBA" id="ARBA00022723"/>
    </source>
</evidence>
<dbReference type="AlphaFoldDB" id="A0A8T2S3A4"/>
<dbReference type="PROSITE" id="PS50939">
    <property type="entry name" value="CYTOCHROME_B561"/>
    <property type="match status" value="1"/>
</dbReference>
<comment type="caution">
    <text evidence="13">The sequence shown here is derived from an EMBL/GenBank/DDBJ whole genome shotgun (WGS) entry which is preliminary data.</text>
</comment>
<feature type="transmembrane region" description="Helical" evidence="11">
    <location>
        <begin position="13"/>
        <end position="33"/>
    </location>
</feature>
<feature type="transmembrane region" description="Helical" evidence="11">
    <location>
        <begin position="88"/>
        <end position="105"/>
    </location>
</feature>
<proteinExistence type="predicted"/>
<keyword evidence="14" id="KW-1185">Reference proteome</keyword>
<keyword evidence="10 11" id="KW-0472">Membrane</keyword>
<dbReference type="EMBL" id="CM035427">
    <property type="protein sequence ID" value="KAH7306327.1"/>
    <property type="molecule type" value="Genomic_DNA"/>
</dbReference>
<evidence type="ECO:0000259" key="12">
    <source>
        <dbReference type="PROSITE" id="PS50939"/>
    </source>
</evidence>
<dbReference type="EMBL" id="CM035427">
    <property type="protein sequence ID" value="KAH7306328.1"/>
    <property type="molecule type" value="Genomic_DNA"/>
</dbReference>
<evidence type="ECO:0000256" key="11">
    <source>
        <dbReference type="SAM" id="Phobius"/>
    </source>
</evidence>
<feature type="domain" description="Cytochrome b561" evidence="12">
    <location>
        <begin position="1"/>
        <end position="109"/>
    </location>
</feature>
<dbReference type="PANTHER" id="PTHR15422">
    <property type="entry name" value="OS05G0565100 PROTEIN"/>
    <property type="match status" value="1"/>
</dbReference>
<name>A0A8T2S3A4_CERRI</name>
<keyword evidence="7" id="KW-0249">Electron transport</keyword>
<evidence type="ECO:0000256" key="4">
    <source>
        <dbReference type="ARBA" id="ARBA00022617"/>
    </source>
</evidence>
<evidence type="ECO:0000256" key="7">
    <source>
        <dbReference type="ARBA" id="ARBA00022982"/>
    </source>
</evidence>
<organism evidence="13 14">
    <name type="scientific">Ceratopteris richardii</name>
    <name type="common">Triangle waterfern</name>
    <dbReference type="NCBI Taxonomy" id="49495"/>
    <lineage>
        <taxon>Eukaryota</taxon>
        <taxon>Viridiplantae</taxon>
        <taxon>Streptophyta</taxon>
        <taxon>Embryophyta</taxon>
        <taxon>Tracheophyta</taxon>
        <taxon>Polypodiopsida</taxon>
        <taxon>Polypodiidae</taxon>
        <taxon>Polypodiales</taxon>
        <taxon>Pteridineae</taxon>
        <taxon>Pteridaceae</taxon>
        <taxon>Parkerioideae</taxon>
        <taxon>Ceratopteris</taxon>
    </lineage>
</organism>
<keyword evidence="8 11" id="KW-1133">Transmembrane helix</keyword>
<keyword evidence="9" id="KW-0408">Iron</keyword>
<dbReference type="GO" id="GO:0020037">
    <property type="term" value="F:heme binding"/>
    <property type="evidence" value="ECO:0007669"/>
    <property type="project" value="TreeGrafter"/>
</dbReference>
<evidence type="ECO:0000256" key="8">
    <source>
        <dbReference type="ARBA" id="ARBA00022989"/>
    </source>
</evidence>
<keyword evidence="5 11" id="KW-0812">Transmembrane</keyword>
<reference evidence="13" key="1">
    <citation type="submission" date="2021-08" db="EMBL/GenBank/DDBJ databases">
        <title>WGS assembly of Ceratopteris richardii.</title>
        <authorList>
            <person name="Marchant D.B."/>
            <person name="Chen G."/>
            <person name="Jenkins J."/>
            <person name="Shu S."/>
            <person name="Leebens-Mack J."/>
            <person name="Grimwood J."/>
            <person name="Schmutz J."/>
            <person name="Soltis P."/>
            <person name="Soltis D."/>
            <person name="Chen Z.-H."/>
        </authorList>
    </citation>
    <scope>NUCLEOTIDE SEQUENCE</scope>
    <source>
        <strain evidence="13">Whitten #5841</strain>
        <tissue evidence="13">Leaf</tissue>
    </source>
</reference>
<accession>A0A8T2S3A4</accession>